<keyword evidence="2" id="KW-1003">Cell membrane</keyword>
<dbReference type="Pfam" id="PF12698">
    <property type="entry name" value="ABC2_membrane_3"/>
    <property type="match status" value="1"/>
</dbReference>
<dbReference type="PANTHER" id="PTHR30294:SF29">
    <property type="entry name" value="MULTIDRUG ABC TRANSPORTER PERMEASE YBHS-RELATED"/>
    <property type="match status" value="1"/>
</dbReference>
<dbReference type="PANTHER" id="PTHR30294">
    <property type="entry name" value="MEMBRANE COMPONENT OF ABC TRANSPORTER YHHJ-RELATED"/>
    <property type="match status" value="1"/>
</dbReference>
<keyword evidence="3" id="KW-0812">Transmembrane</keyword>
<dbReference type="Proteomes" id="UP000246303">
    <property type="component" value="Unassembled WGS sequence"/>
</dbReference>
<dbReference type="GO" id="GO:0140359">
    <property type="term" value="F:ABC-type transporter activity"/>
    <property type="evidence" value="ECO:0007669"/>
    <property type="project" value="InterPro"/>
</dbReference>
<keyword evidence="4" id="KW-1133">Transmembrane helix</keyword>
<dbReference type="RefSeq" id="WP_110107812.1">
    <property type="nucleotide sequence ID" value="NZ_JACBZZ010000001.1"/>
</dbReference>
<protein>
    <submittedName>
        <fullName evidence="7">Sodium transporter</fullName>
    </submittedName>
</protein>
<evidence type="ECO:0000256" key="4">
    <source>
        <dbReference type="ARBA" id="ARBA00022989"/>
    </source>
</evidence>
<dbReference type="AlphaFoldDB" id="A0A2V3DM82"/>
<feature type="domain" description="ABC-2 type transporter transmembrane" evidence="6">
    <location>
        <begin position="21"/>
        <end position="381"/>
    </location>
</feature>
<evidence type="ECO:0000256" key="2">
    <source>
        <dbReference type="ARBA" id="ARBA00022475"/>
    </source>
</evidence>
<keyword evidence="8" id="KW-1185">Reference proteome</keyword>
<sequence>MAQHNLGTVISFEFFRTITRRRFWLGTLAFPAAIAVILVLTVISNITTNSTADAQKSAQFSIAYTDDSGLITDQAAAMFGAHLVSDRQQGIDGVKEGTTDAYFAFPADTATETVQVYAADQGIFENGKYSAVAQEMISQSVLQKIGSSQLATMAQHAATINVTTFQGATEAGGLNSAIAPLLFMLVFYGLIMLLAGQMVNSTLEEKENRVTEMILTTLKPTTLITGKVITLFMIGLLQALVFALPVVIGYVFFRDALNLPALDLSHLEFDPVRMIAGFLILLGGFSLYTTTLVAVGAAMPTAKEAGSFIGVMMALIFVPFYVVGLVVSDPHAVIVEIFTYFPFTAPTTALLRNGLGTLGIIESIIVIAILFICAAAMLRLAVSLFQYGSISYTKKVPLRSILSRKGG</sequence>
<evidence type="ECO:0000259" key="6">
    <source>
        <dbReference type="Pfam" id="PF12698"/>
    </source>
</evidence>
<comment type="caution">
    <text evidence="7">The sequence shown here is derived from an EMBL/GenBank/DDBJ whole genome shotgun (WGS) entry which is preliminary data.</text>
</comment>
<organism evidence="7 8">
    <name type="scientific">Arthrobacter psychrochitiniphilus</name>
    <dbReference type="NCBI Taxonomy" id="291045"/>
    <lineage>
        <taxon>Bacteria</taxon>
        <taxon>Bacillati</taxon>
        <taxon>Actinomycetota</taxon>
        <taxon>Actinomycetes</taxon>
        <taxon>Micrococcales</taxon>
        <taxon>Micrococcaceae</taxon>
        <taxon>Arthrobacter</taxon>
    </lineage>
</organism>
<proteinExistence type="predicted"/>
<name>A0A2V3DM82_9MICC</name>
<dbReference type="OrthoDB" id="9777766at2"/>
<comment type="subcellular location">
    <subcellularLocation>
        <location evidence="1">Cell membrane</location>
        <topology evidence="1">Multi-pass membrane protein</topology>
    </subcellularLocation>
</comment>
<reference evidence="7 8" key="1">
    <citation type="submission" date="2018-05" db="EMBL/GenBank/DDBJ databases">
        <title>Genetic diversity of glacier-inhabiting Cryobacterium bacteria in China and description of Cryobacterium mengkeensis sp. nov. and Arthrobacter glacialis sp. nov.</title>
        <authorList>
            <person name="Liu Q."/>
            <person name="Xin Y.-H."/>
        </authorList>
    </citation>
    <scope>NUCLEOTIDE SEQUENCE [LARGE SCALE GENOMIC DNA]</scope>
    <source>
        <strain evidence="7 8">GP3</strain>
    </source>
</reference>
<keyword evidence="5" id="KW-0472">Membrane</keyword>
<gene>
    <name evidence="7" type="ORF">CVS29_17355</name>
</gene>
<evidence type="ECO:0000256" key="5">
    <source>
        <dbReference type="ARBA" id="ARBA00023136"/>
    </source>
</evidence>
<evidence type="ECO:0000256" key="1">
    <source>
        <dbReference type="ARBA" id="ARBA00004651"/>
    </source>
</evidence>
<dbReference type="InterPro" id="IPR051449">
    <property type="entry name" value="ABC-2_transporter_component"/>
</dbReference>
<dbReference type="GO" id="GO:0005886">
    <property type="term" value="C:plasma membrane"/>
    <property type="evidence" value="ECO:0007669"/>
    <property type="project" value="UniProtKB-SubCell"/>
</dbReference>
<dbReference type="EMBL" id="QHLZ01000017">
    <property type="protein sequence ID" value="PXA64020.1"/>
    <property type="molecule type" value="Genomic_DNA"/>
</dbReference>
<evidence type="ECO:0000256" key="3">
    <source>
        <dbReference type="ARBA" id="ARBA00022692"/>
    </source>
</evidence>
<dbReference type="InterPro" id="IPR013525">
    <property type="entry name" value="ABC2_TM"/>
</dbReference>
<accession>A0A2V3DM82</accession>
<evidence type="ECO:0000313" key="7">
    <source>
        <dbReference type="EMBL" id="PXA64020.1"/>
    </source>
</evidence>
<evidence type="ECO:0000313" key="8">
    <source>
        <dbReference type="Proteomes" id="UP000246303"/>
    </source>
</evidence>